<evidence type="ECO:0000313" key="1">
    <source>
        <dbReference type="EMBL" id="AUB80411.1"/>
    </source>
</evidence>
<evidence type="ECO:0000313" key="2">
    <source>
        <dbReference type="Proteomes" id="UP000232638"/>
    </source>
</evidence>
<keyword evidence="2" id="KW-1185">Reference proteome</keyword>
<reference evidence="1 2" key="1">
    <citation type="submission" date="2017-03" db="EMBL/GenBank/DDBJ databases">
        <title>Complete genome sequence of Candidatus 'Thiodictyon syntrophicum' sp. nov. strain Cad16T, a photolithoautotroph purple sulfur bacterium isolated from an alpine meromictic lake.</title>
        <authorList>
            <person name="Luedin S.M."/>
            <person name="Pothier J.F."/>
            <person name="Danza F."/>
            <person name="Storelli N."/>
            <person name="Wittwer M."/>
            <person name="Tonolla M."/>
        </authorList>
    </citation>
    <scope>NUCLEOTIDE SEQUENCE [LARGE SCALE GENOMIC DNA]</scope>
    <source>
        <strain evidence="1 2">Cad16T</strain>
    </source>
</reference>
<dbReference type="InterPro" id="IPR036412">
    <property type="entry name" value="HAD-like_sf"/>
</dbReference>
<accession>A0A2K8U5V0</accession>
<protein>
    <recommendedName>
        <fullName evidence="3">Sucrose phosphatase-like domain-containing protein</fullName>
    </recommendedName>
</protein>
<dbReference type="InterPro" id="IPR024197">
    <property type="entry name" value="TPP-like"/>
</dbReference>
<dbReference type="OrthoDB" id="8746852at2"/>
<proteinExistence type="predicted"/>
<dbReference type="Gene3D" id="3.40.50.1000">
    <property type="entry name" value="HAD superfamily/HAD-like"/>
    <property type="match status" value="1"/>
</dbReference>
<dbReference type="KEGG" id="tsy:THSYN_05230"/>
<evidence type="ECO:0008006" key="3">
    <source>
        <dbReference type="Google" id="ProtNLM"/>
    </source>
</evidence>
<dbReference type="PIRSF" id="PIRSF030802">
    <property type="entry name" value="UCP030802"/>
    <property type="match status" value="1"/>
</dbReference>
<gene>
    <name evidence="1" type="ORF">THSYN_05230</name>
</gene>
<dbReference type="RefSeq" id="WP_100918209.1">
    <property type="nucleotide sequence ID" value="NZ_CP020370.1"/>
</dbReference>
<dbReference type="SUPFAM" id="SSF56784">
    <property type="entry name" value="HAD-like"/>
    <property type="match status" value="1"/>
</dbReference>
<dbReference type="AlphaFoldDB" id="A0A2K8U5V0"/>
<dbReference type="InterPro" id="IPR023214">
    <property type="entry name" value="HAD_sf"/>
</dbReference>
<name>A0A2K8U5V0_9GAMM</name>
<dbReference type="Proteomes" id="UP000232638">
    <property type="component" value="Chromosome"/>
</dbReference>
<dbReference type="EMBL" id="CP020370">
    <property type="protein sequence ID" value="AUB80411.1"/>
    <property type="molecule type" value="Genomic_DNA"/>
</dbReference>
<organism evidence="1 2">
    <name type="scientific">Candidatus Thiodictyon syntrophicum</name>
    <dbReference type="NCBI Taxonomy" id="1166950"/>
    <lineage>
        <taxon>Bacteria</taxon>
        <taxon>Pseudomonadati</taxon>
        <taxon>Pseudomonadota</taxon>
        <taxon>Gammaproteobacteria</taxon>
        <taxon>Chromatiales</taxon>
        <taxon>Chromatiaceae</taxon>
        <taxon>Thiodictyon</taxon>
    </lineage>
</organism>
<sequence length="251" mass="26594">MTRAITVFTDLDDTLFQTAAKARALAGRHGGGAAALTAAAHDRAGAPLSFHTPAQLALLDLLLGCEVIPVTGRNRSALDRVTSPVFRDCRITSHGAVLYGPDGEVLPSWRERLAAGTAASGPAMQALAATVAALIDGAGLALRVRVIEDAGVPVYVSIKGDGPALDRAETLVRERGGERWRLHRNGRNLAALPPFADKRAAVAHLMDIKRTLDPTRTFLGIGDSVSDLGFMTLCDFAMVPCRTQIHDACWP</sequence>